<dbReference type="Proteomes" id="UP000321332">
    <property type="component" value="Chromosome"/>
</dbReference>
<accession>A0AAE6IL61</accession>
<dbReference type="GO" id="GO:0003755">
    <property type="term" value="F:peptidyl-prolyl cis-trans isomerase activity"/>
    <property type="evidence" value="ECO:0007669"/>
    <property type="project" value="UniProtKB-UniRule"/>
</dbReference>
<dbReference type="PANTHER" id="PTHR47245">
    <property type="entry name" value="PEPTIDYLPROLYL ISOMERASE"/>
    <property type="match status" value="1"/>
</dbReference>
<dbReference type="Gene3D" id="3.10.50.40">
    <property type="match status" value="1"/>
</dbReference>
<keyword evidence="10" id="KW-0449">Lipoprotein</keyword>
<comment type="subcellular location">
    <subcellularLocation>
        <location evidence="2">Cell membrane</location>
        <topology evidence="2">Lipid-anchor</topology>
    </subcellularLocation>
</comment>
<keyword evidence="5 11" id="KW-0732">Signal</keyword>
<evidence type="ECO:0000256" key="1">
    <source>
        <dbReference type="ARBA" id="ARBA00000971"/>
    </source>
</evidence>
<evidence type="ECO:0000256" key="5">
    <source>
        <dbReference type="ARBA" id="ARBA00022729"/>
    </source>
</evidence>
<dbReference type="EMBL" id="CP042374">
    <property type="protein sequence ID" value="QEA32896.1"/>
    <property type="molecule type" value="Genomic_DNA"/>
</dbReference>
<keyword evidence="7 11" id="KW-0472">Membrane</keyword>
<evidence type="ECO:0000256" key="3">
    <source>
        <dbReference type="ARBA" id="ARBA00006071"/>
    </source>
</evidence>
<feature type="domain" description="PpiC" evidence="12">
    <location>
        <begin position="126"/>
        <end position="245"/>
    </location>
</feature>
<dbReference type="InterPro" id="IPR000297">
    <property type="entry name" value="PPIase_PpiC"/>
</dbReference>
<sequence length="303" mass="33396">MRKFIWGLIVVIFCGGLIFLSLNSSKTLMTSDSGKITEKQFMTDLKKSSAGQQEFANMVINKVLAEQYGTNVSKSDVQDAFDTQKAQYGDAFKSTLASNNTTEEQFKTSIKNNLIVTEAVKANYKITDKEIQKAYKDYHQNTTISMITAKDEASAKNAIADLKSDNSWETVYKKYTTDKTYEKSNGQLPAFDSTSTTVDPAVQKAAFELSKVGDYTTSPITGSTGSYYVIKLDKTTTKPSLNSVRSKLSDQIVSKFLTDQKNTSKVQAIIGKVLRKENVNVKDAQLKTALNTYLTAGISSPGK</sequence>
<evidence type="ECO:0000256" key="4">
    <source>
        <dbReference type="ARBA" id="ARBA00022475"/>
    </source>
</evidence>
<dbReference type="GO" id="GO:0005886">
    <property type="term" value="C:plasma membrane"/>
    <property type="evidence" value="ECO:0007669"/>
    <property type="project" value="UniProtKB-SubCell"/>
</dbReference>
<evidence type="ECO:0000256" key="2">
    <source>
        <dbReference type="ARBA" id="ARBA00004193"/>
    </source>
</evidence>
<evidence type="ECO:0000313" key="14">
    <source>
        <dbReference type="Proteomes" id="UP000321332"/>
    </source>
</evidence>
<keyword evidence="8" id="KW-0564">Palmitate</keyword>
<dbReference type="GO" id="GO:0006457">
    <property type="term" value="P:protein folding"/>
    <property type="evidence" value="ECO:0007669"/>
    <property type="project" value="UniProtKB-UniRule"/>
</dbReference>
<evidence type="ECO:0000256" key="11">
    <source>
        <dbReference type="HAMAP-Rule" id="MF_01145"/>
    </source>
</evidence>
<dbReference type="AlphaFoldDB" id="A0AAE6IL61"/>
<keyword evidence="6 11" id="KW-0697">Rotamase</keyword>
<evidence type="ECO:0000256" key="9">
    <source>
        <dbReference type="ARBA" id="ARBA00023235"/>
    </source>
</evidence>
<dbReference type="InterPro" id="IPR023059">
    <property type="entry name" value="Foldase_PrsA"/>
</dbReference>
<dbReference type="SUPFAM" id="SSF109998">
    <property type="entry name" value="Triger factor/SurA peptide-binding domain-like"/>
    <property type="match status" value="1"/>
</dbReference>
<comment type="catalytic activity">
    <reaction evidence="1 11">
        <text>[protein]-peptidylproline (omega=180) = [protein]-peptidylproline (omega=0)</text>
        <dbReference type="Rhea" id="RHEA:16237"/>
        <dbReference type="Rhea" id="RHEA-COMP:10747"/>
        <dbReference type="Rhea" id="RHEA-COMP:10748"/>
        <dbReference type="ChEBI" id="CHEBI:83833"/>
        <dbReference type="ChEBI" id="CHEBI:83834"/>
        <dbReference type="EC" id="5.2.1.8"/>
    </reaction>
</comment>
<dbReference type="InterPro" id="IPR050245">
    <property type="entry name" value="PrsA_foldase"/>
</dbReference>
<dbReference type="InterPro" id="IPR046357">
    <property type="entry name" value="PPIase_dom_sf"/>
</dbReference>
<organism evidence="13 14">
    <name type="scientific">Leuconostoc carnosum</name>
    <dbReference type="NCBI Taxonomy" id="1252"/>
    <lineage>
        <taxon>Bacteria</taxon>
        <taxon>Bacillati</taxon>
        <taxon>Bacillota</taxon>
        <taxon>Bacilli</taxon>
        <taxon>Lactobacillales</taxon>
        <taxon>Lactobacillaceae</taxon>
        <taxon>Leuconostoc</taxon>
    </lineage>
</organism>
<evidence type="ECO:0000256" key="6">
    <source>
        <dbReference type="ARBA" id="ARBA00023110"/>
    </source>
</evidence>
<gene>
    <name evidence="11" type="primary">prsA</name>
    <name evidence="13" type="ORF">FGL89_01460</name>
</gene>
<evidence type="ECO:0000259" key="12">
    <source>
        <dbReference type="Pfam" id="PF13145"/>
    </source>
</evidence>
<evidence type="ECO:0000313" key="13">
    <source>
        <dbReference type="EMBL" id="QEA32896.1"/>
    </source>
</evidence>
<dbReference type="Pfam" id="PF13145">
    <property type="entry name" value="Rotamase_2"/>
    <property type="match status" value="1"/>
</dbReference>
<proteinExistence type="inferred from homology"/>
<keyword evidence="4 11" id="KW-1003">Cell membrane</keyword>
<protein>
    <recommendedName>
        <fullName evidence="11">Foldase protein PrsA</fullName>
        <ecNumber evidence="11">5.2.1.8</ecNumber>
    </recommendedName>
</protein>
<comment type="similarity">
    <text evidence="3 11">Belongs to the PrsA family.</text>
</comment>
<dbReference type="InterPro" id="IPR027304">
    <property type="entry name" value="Trigger_fact/SurA_dom_sf"/>
</dbReference>
<name>A0AAE6IL61_LEUCA</name>
<dbReference type="RefSeq" id="WP_147000291.1">
    <property type="nucleotide sequence ID" value="NZ_CP042374.1"/>
</dbReference>
<dbReference type="HAMAP" id="MF_01145">
    <property type="entry name" value="Foldase_PrsA"/>
    <property type="match status" value="1"/>
</dbReference>
<dbReference type="PANTHER" id="PTHR47245:SF1">
    <property type="entry name" value="FOLDASE PROTEIN PRSA"/>
    <property type="match status" value="1"/>
</dbReference>
<dbReference type="GeneID" id="61186390"/>
<reference evidence="13 14" key="1">
    <citation type="submission" date="2019-06" db="EMBL/GenBank/DDBJ databases">
        <title>Genome analyses of bacteria isolated from kimchi.</title>
        <authorList>
            <person name="Lee S."/>
            <person name="Ahn S."/>
            <person name="Roh S."/>
        </authorList>
    </citation>
    <scope>NUCLEOTIDE SEQUENCE [LARGE SCALE GENOMIC DNA]</scope>
    <source>
        <strain evidence="13 14">CBA3620</strain>
    </source>
</reference>
<evidence type="ECO:0000256" key="10">
    <source>
        <dbReference type="ARBA" id="ARBA00023288"/>
    </source>
</evidence>
<comment type="function">
    <text evidence="11">Plays a major role in protein secretion by helping the post-translocational extracellular folding of several secreted proteins.</text>
</comment>
<evidence type="ECO:0000256" key="8">
    <source>
        <dbReference type="ARBA" id="ARBA00023139"/>
    </source>
</evidence>
<evidence type="ECO:0000256" key="7">
    <source>
        <dbReference type="ARBA" id="ARBA00023136"/>
    </source>
</evidence>
<dbReference type="SUPFAM" id="SSF54534">
    <property type="entry name" value="FKBP-like"/>
    <property type="match status" value="1"/>
</dbReference>
<keyword evidence="9 11" id="KW-0413">Isomerase</keyword>
<dbReference type="EC" id="5.2.1.8" evidence="11"/>